<accession>A0A1M4TXD3</accession>
<feature type="transmembrane region" description="Helical" evidence="10">
    <location>
        <begin position="150"/>
        <end position="173"/>
    </location>
</feature>
<dbReference type="GO" id="GO:0005385">
    <property type="term" value="F:zinc ion transmembrane transporter activity"/>
    <property type="evidence" value="ECO:0007669"/>
    <property type="project" value="TreeGrafter"/>
</dbReference>
<evidence type="ECO:0000256" key="7">
    <source>
        <dbReference type="ARBA" id="ARBA00023065"/>
    </source>
</evidence>
<evidence type="ECO:0000259" key="12">
    <source>
        <dbReference type="Pfam" id="PF07291"/>
    </source>
</evidence>
<feature type="transmembrane region" description="Helical" evidence="10">
    <location>
        <begin position="118"/>
        <end position="138"/>
    </location>
</feature>
<evidence type="ECO:0000256" key="6">
    <source>
        <dbReference type="ARBA" id="ARBA00022989"/>
    </source>
</evidence>
<evidence type="ECO:0000256" key="3">
    <source>
        <dbReference type="ARBA" id="ARBA00022448"/>
    </source>
</evidence>
<dbReference type="PANTHER" id="PTHR11562:SF17">
    <property type="entry name" value="RE54080P-RELATED"/>
    <property type="match status" value="1"/>
</dbReference>
<dbReference type="InterPro" id="IPR027470">
    <property type="entry name" value="Cation_efflux_CTD"/>
</dbReference>
<dbReference type="Gene3D" id="1.20.1510.10">
    <property type="entry name" value="Cation efflux protein transmembrane domain"/>
    <property type="match status" value="1"/>
</dbReference>
<evidence type="ECO:0000256" key="2">
    <source>
        <dbReference type="ARBA" id="ARBA00008873"/>
    </source>
</evidence>
<dbReference type="NCBIfam" id="TIGR01297">
    <property type="entry name" value="CDF"/>
    <property type="match status" value="1"/>
</dbReference>
<feature type="transmembrane region" description="Helical" evidence="10">
    <location>
        <begin position="427"/>
        <end position="456"/>
    </location>
</feature>
<evidence type="ECO:0000256" key="4">
    <source>
        <dbReference type="ARBA" id="ARBA00022692"/>
    </source>
</evidence>
<keyword evidence="15" id="KW-1185">Reference proteome</keyword>
<dbReference type="PANTHER" id="PTHR11562">
    <property type="entry name" value="CATION EFFLUX PROTEIN/ ZINC TRANSPORTER"/>
    <property type="match status" value="1"/>
</dbReference>
<dbReference type="Proteomes" id="UP000184076">
    <property type="component" value="Unassembled WGS sequence"/>
</dbReference>
<feature type="transmembrane region" description="Helical" evidence="10">
    <location>
        <begin position="89"/>
        <end position="106"/>
    </location>
</feature>
<feature type="transmembrane region" description="Helical" evidence="10">
    <location>
        <begin position="398"/>
        <end position="420"/>
    </location>
</feature>
<comment type="similarity">
    <text evidence="2">Belongs to the cation diffusion facilitator (CDF) transporter (TC 2.A.4) family. SLC30A subfamily.</text>
</comment>
<evidence type="ECO:0000313" key="14">
    <source>
        <dbReference type="EMBL" id="SHE49092.1"/>
    </source>
</evidence>
<dbReference type="GO" id="GO:0005886">
    <property type="term" value="C:plasma membrane"/>
    <property type="evidence" value="ECO:0007669"/>
    <property type="project" value="TreeGrafter"/>
</dbReference>
<keyword evidence="5" id="KW-0862">Zinc</keyword>
<dbReference type="InterPro" id="IPR058533">
    <property type="entry name" value="Cation_efflux_TM"/>
</dbReference>
<dbReference type="Pfam" id="PF07291">
    <property type="entry name" value="MauE"/>
    <property type="match status" value="1"/>
</dbReference>
<dbReference type="RefSeq" id="WP_073036458.1">
    <property type="nucleotide sequence ID" value="NZ_FQVB01000004.1"/>
</dbReference>
<dbReference type="AlphaFoldDB" id="A0A1M4TXD3"/>
<evidence type="ECO:0000256" key="9">
    <source>
        <dbReference type="SAM" id="MobiDB-lite"/>
    </source>
</evidence>
<dbReference type="Gene3D" id="3.30.70.1350">
    <property type="entry name" value="Cation efflux protein, cytoplasmic domain"/>
    <property type="match status" value="1"/>
</dbReference>
<comment type="subcellular location">
    <subcellularLocation>
        <location evidence="1">Membrane</location>
        <topology evidence="1">Multi-pass membrane protein</topology>
    </subcellularLocation>
</comment>
<dbReference type="GO" id="GO:0030416">
    <property type="term" value="P:methylamine metabolic process"/>
    <property type="evidence" value="ECO:0007669"/>
    <property type="project" value="InterPro"/>
</dbReference>
<organism evidence="14 15">
    <name type="scientific">Desulfacinum infernum DSM 9756</name>
    <dbReference type="NCBI Taxonomy" id="1121391"/>
    <lineage>
        <taxon>Bacteria</taxon>
        <taxon>Pseudomonadati</taxon>
        <taxon>Thermodesulfobacteriota</taxon>
        <taxon>Syntrophobacteria</taxon>
        <taxon>Syntrophobacterales</taxon>
        <taxon>Syntrophobacteraceae</taxon>
        <taxon>Desulfacinum</taxon>
    </lineage>
</organism>
<dbReference type="STRING" id="1121391.SAMN02745206_00404"/>
<evidence type="ECO:0000259" key="11">
    <source>
        <dbReference type="Pfam" id="PF01545"/>
    </source>
</evidence>
<gene>
    <name evidence="14" type="ORF">SAMN02745206_00404</name>
</gene>
<name>A0A1M4TXD3_9BACT</name>
<keyword evidence="3" id="KW-0813">Transport</keyword>
<evidence type="ECO:0000259" key="13">
    <source>
        <dbReference type="Pfam" id="PF16916"/>
    </source>
</evidence>
<keyword evidence="5" id="KW-0864">Zinc transport</keyword>
<evidence type="ECO:0000256" key="10">
    <source>
        <dbReference type="SAM" id="Phobius"/>
    </source>
</evidence>
<dbReference type="InterPro" id="IPR027469">
    <property type="entry name" value="Cation_efflux_TMD_sf"/>
</dbReference>
<feature type="domain" description="Cation efflux protein cytoplasmic" evidence="13">
    <location>
        <begin position="248"/>
        <end position="322"/>
    </location>
</feature>
<evidence type="ECO:0000256" key="5">
    <source>
        <dbReference type="ARBA" id="ARBA00022906"/>
    </source>
</evidence>
<dbReference type="OrthoDB" id="9809646at2"/>
<evidence type="ECO:0000256" key="8">
    <source>
        <dbReference type="ARBA" id="ARBA00023136"/>
    </source>
</evidence>
<dbReference type="EMBL" id="FQVB01000004">
    <property type="protein sequence ID" value="SHE49092.1"/>
    <property type="molecule type" value="Genomic_DNA"/>
</dbReference>
<feature type="transmembrane region" description="Helical" evidence="10">
    <location>
        <begin position="185"/>
        <end position="206"/>
    </location>
</feature>
<keyword evidence="8 10" id="KW-0472">Membrane</keyword>
<reference evidence="15" key="1">
    <citation type="submission" date="2016-11" db="EMBL/GenBank/DDBJ databases">
        <authorList>
            <person name="Varghese N."/>
            <person name="Submissions S."/>
        </authorList>
    </citation>
    <scope>NUCLEOTIDE SEQUENCE [LARGE SCALE GENOMIC DNA]</scope>
    <source>
        <strain evidence="15">DSM 9756</strain>
    </source>
</reference>
<feature type="domain" description="Cation efflux protein transmembrane" evidence="11">
    <location>
        <begin position="52"/>
        <end position="243"/>
    </location>
</feature>
<feature type="compositionally biased region" description="Basic and acidic residues" evidence="9">
    <location>
        <begin position="7"/>
        <end position="35"/>
    </location>
</feature>
<evidence type="ECO:0000313" key="15">
    <source>
        <dbReference type="Proteomes" id="UP000184076"/>
    </source>
</evidence>
<dbReference type="Pfam" id="PF01545">
    <property type="entry name" value="Cation_efflux"/>
    <property type="match status" value="1"/>
</dbReference>
<keyword evidence="4 10" id="KW-0812">Transmembrane</keyword>
<dbReference type="UniPathway" id="UPA00895"/>
<dbReference type="SUPFAM" id="SSF160240">
    <property type="entry name" value="Cation efflux protein cytoplasmic domain-like"/>
    <property type="match status" value="1"/>
</dbReference>
<feature type="region of interest" description="Disordered" evidence="9">
    <location>
        <begin position="1"/>
        <end position="44"/>
    </location>
</feature>
<dbReference type="InterPro" id="IPR002524">
    <property type="entry name" value="Cation_efflux"/>
</dbReference>
<proteinExistence type="inferred from homology"/>
<evidence type="ECO:0000256" key="1">
    <source>
        <dbReference type="ARBA" id="ARBA00004141"/>
    </source>
</evidence>
<dbReference type="Pfam" id="PF16916">
    <property type="entry name" value="ZT_dimer"/>
    <property type="match status" value="1"/>
</dbReference>
<feature type="transmembrane region" description="Helical" evidence="10">
    <location>
        <begin position="52"/>
        <end position="77"/>
    </location>
</feature>
<dbReference type="InterPro" id="IPR009908">
    <property type="entry name" value="Methylamine_util_MauE"/>
</dbReference>
<dbReference type="SUPFAM" id="SSF161111">
    <property type="entry name" value="Cation efflux protein transmembrane domain-like"/>
    <property type="match status" value="1"/>
</dbReference>
<feature type="transmembrane region" description="Helical" evidence="10">
    <location>
        <begin position="368"/>
        <end position="386"/>
    </location>
</feature>
<dbReference type="InterPro" id="IPR036837">
    <property type="entry name" value="Cation_efflux_CTD_sf"/>
</dbReference>
<keyword evidence="7" id="KW-0406">Ion transport</keyword>
<dbReference type="InterPro" id="IPR050681">
    <property type="entry name" value="CDF/SLC30A"/>
</dbReference>
<sequence length="509" mass="54062">MGQGTETVHETRTLKTADPHDPTEGHGGCCHDHGHLGHHHHPPVDASSGRRLLAAMALNLAIPSAQVVGGILANSVALLSDAAHNFSDLAALVIAYAAFVIARRGATVRHTFGFRRAEVLAALINVALLLGASGYIVWEALHRFRHPEPVSGSLVMALAAVGVAGNGLSAWFLHKDAAHSLNVRGAFLHMVGDLLTSVAVLINGAVLMVKPWNWLDPALSLLIVLFILKNCWTILREAVAVLMNAAPAGVNIARIKEELERIPGVQNAHYLHAWSVGGSSIAFSCHLVVDDQPLSRAELIKRVVHRRLREQYGIDHPVVQLETNPCGQGSLLCELSCNGTEGGKAPSGGAVKSKGRGAGTKSWTLGRGLYLIGRMLLGLVFLYACYDKILHPREFAQVVFNYQILPAWAVNGTALILPWLEALVGLCLVVGVGVAGALLAADGLLGVFLAAVLFNWARGLDIDCGCFSTGGHGAGLFSSMAWSALRDAVLLGIALAVTAYHHRHGGDRR</sequence>
<keyword evidence="6 10" id="KW-1133">Transmembrane helix</keyword>
<protein>
    <submittedName>
        <fullName evidence="14">Cation diffusion facilitator family transporter</fullName>
    </submittedName>
</protein>
<feature type="domain" description="Methylamine utilisation protein MauE" evidence="12">
    <location>
        <begin position="369"/>
        <end position="498"/>
    </location>
</feature>